<keyword evidence="3 5" id="KW-0819">tRNA processing</keyword>
<evidence type="ECO:0000256" key="1">
    <source>
        <dbReference type="ARBA" id="ARBA00000385"/>
    </source>
</evidence>
<dbReference type="FunFam" id="3.30.2350.10:FF:000011">
    <property type="entry name" value="tRNA pseudouridine synthase B"/>
    <property type="match status" value="1"/>
</dbReference>
<evidence type="ECO:0000256" key="3">
    <source>
        <dbReference type="ARBA" id="ARBA00022694"/>
    </source>
</evidence>
<dbReference type="EMBL" id="CP009654">
    <property type="protein sequence ID" value="APC97197.1"/>
    <property type="molecule type" value="Genomic_DNA"/>
</dbReference>
<evidence type="ECO:0000259" key="7">
    <source>
        <dbReference type="Pfam" id="PF16198"/>
    </source>
</evidence>
<keyword evidence="4 5" id="KW-0413">Isomerase</keyword>
<comment type="function">
    <text evidence="5">Responsible for synthesis of pseudouridine from uracil-55 in the psi GC loop of transfer RNAs.</text>
</comment>
<dbReference type="NCBIfam" id="TIGR00431">
    <property type="entry name" value="TruB"/>
    <property type="match status" value="1"/>
</dbReference>
<evidence type="ECO:0000313" key="9">
    <source>
        <dbReference type="Proteomes" id="UP000182521"/>
    </source>
</evidence>
<keyword evidence="9" id="KW-1185">Reference proteome</keyword>
<evidence type="ECO:0000256" key="2">
    <source>
        <dbReference type="ARBA" id="ARBA00005642"/>
    </source>
</evidence>
<dbReference type="InterPro" id="IPR032819">
    <property type="entry name" value="TruB_C"/>
</dbReference>
<dbReference type="OrthoDB" id="9802309at2"/>
<dbReference type="InterPro" id="IPR002501">
    <property type="entry name" value="PsdUridine_synth_N"/>
</dbReference>
<dbReference type="RefSeq" id="WP_071664638.1">
    <property type="nucleotide sequence ID" value="NZ_CP009654.1"/>
</dbReference>
<dbReference type="SUPFAM" id="SSF55120">
    <property type="entry name" value="Pseudouridine synthase"/>
    <property type="match status" value="1"/>
</dbReference>
<comment type="similarity">
    <text evidence="2 5">Belongs to the pseudouridine synthase TruB family. Type 1 subfamily.</text>
</comment>
<dbReference type="AlphaFoldDB" id="A0A1J0KTV6"/>
<dbReference type="GO" id="GO:1990481">
    <property type="term" value="P:mRNA pseudouridine synthesis"/>
    <property type="evidence" value="ECO:0007669"/>
    <property type="project" value="TreeGrafter"/>
</dbReference>
<protein>
    <recommendedName>
        <fullName evidence="5">tRNA pseudouridine synthase B</fullName>
        <ecNumber evidence="5">5.4.99.25</ecNumber>
    </recommendedName>
    <alternativeName>
        <fullName evidence="5">tRNA pseudouridine(55) synthase</fullName>
        <shortName evidence="5">Psi55 synthase</shortName>
    </alternativeName>
    <alternativeName>
        <fullName evidence="5">tRNA pseudouridylate synthase</fullName>
    </alternativeName>
    <alternativeName>
        <fullName evidence="5">tRNA-uridine isomerase</fullName>
    </alternativeName>
</protein>
<dbReference type="PANTHER" id="PTHR13767:SF2">
    <property type="entry name" value="PSEUDOURIDYLATE SYNTHASE TRUB1"/>
    <property type="match status" value="1"/>
</dbReference>
<dbReference type="PANTHER" id="PTHR13767">
    <property type="entry name" value="TRNA-PSEUDOURIDINE SYNTHASE"/>
    <property type="match status" value="1"/>
</dbReference>
<dbReference type="Pfam" id="PF01509">
    <property type="entry name" value="TruB_N"/>
    <property type="match status" value="1"/>
</dbReference>
<dbReference type="InterPro" id="IPR020103">
    <property type="entry name" value="PsdUridine_synth_cat_dom_sf"/>
</dbReference>
<dbReference type="GO" id="GO:0031119">
    <property type="term" value="P:tRNA pseudouridine synthesis"/>
    <property type="evidence" value="ECO:0007669"/>
    <property type="project" value="UniProtKB-UniRule"/>
</dbReference>
<organism evidence="8 9">
    <name type="scientific">Francisella frigiditurris</name>
    <dbReference type="NCBI Taxonomy" id="1542390"/>
    <lineage>
        <taxon>Bacteria</taxon>
        <taxon>Pseudomonadati</taxon>
        <taxon>Pseudomonadota</taxon>
        <taxon>Gammaproteobacteria</taxon>
        <taxon>Thiotrichales</taxon>
        <taxon>Francisellaceae</taxon>
        <taxon>Francisella</taxon>
    </lineage>
</organism>
<dbReference type="GO" id="GO:0160148">
    <property type="term" value="F:tRNA pseudouridine(55) synthase activity"/>
    <property type="evidence" value="ECO:0007669"/>
    <property type="project" value="UniProtKB-EC"/>
</dbReference>
<sequence length="303" mass="33957">MKKRNKLNLNGVVVINKPQGLSSNKVLQEVKHLFNAQKAGHTGTLDPMATGVLPICFGRATKIAQYLLDSDKEYMATIKLGVETDSGDTEGQIISESKQIPSLGESLIEKILSKFRGKIEQVPPMFSALKYNGQPLYKLARAGEKVEIKPRNINIYKLELKSFAEDNIKILVKCSKGTYIRSLAIDIGRELGCGGHLIELDRVASGPFNIQQAFELENLKSLSLGQKIDTINHVEKVFEDKPIYYLAENLKDDLLKRGKLPVKLELDGVVRIYSDDIFIAIAEFDQGKLKNKKFFEQDIFISE</sequence>
<evidence type="ECO:0000259" key="6">
    <source>
        <dbReference type="Pfam" id="PF01509"/>
    </source>
</evidence>
<gene>
    <name evidence="5 8" type="primary">truB</name>
    <name evidence="8" type="ORF">KX01_1787</name>
</gene>
<feature type="domain" description="tRNA pseudouridylate synthase B C-terminal" evidence="7">
    <location>
        <begin position="181"/>
        <end position="222"/>
    </location>
</feature>
<reference evidence="9" key="1">
    <citation type="submission" date="2014-10" db="EMBL/GenBank/DDBJ databases">
        <authorList>
            <person name="Kuske C.R."/>
            <person name="Challacombe J.F."/>
            <person name="Daligault H.E."/>
            <person name="Davenport K.W."/>
            <person name="Johnson S.L."/>
            <person name="Siddaramappa S."/>
            <person name="Petersen J.M."/>
        </authorList>
    </citation>
    <scope>NUCLEOTIDE SEQUENCE [LARGE SCALE GENOMIC DNA]</scope>
    <source>
        <strain evidence="9">CA97-1460</strain>
    </source>
</reference>
<evidence type="ECO:0000256" key="4">
    <source>
        <dbReference type="ARBA" id="ARBA00023235"/>
    </source>
</evidence>
<dbReference type="Gene3D" id="3.30.2350.10">
    <property type="entry name" value="Pseudouridine synthase"/>
    <property type="match status" value="1"/>
</dbReference>
<dbReference type="HAMAP" id="MF_01080">
    <property type="entry name" value="TruB_bact"/>
    <property type="match status" value="1"/>
</dbReference>
<dbReference type="InterPro" id="IPR014780">
    <property type="entry name" value="tRNA_psdUridine_synth_TruB"/>
</dbReference>
<dbReference type="KEGG" id="frc:KX01_1787"/>
<evidence type="ECO:0000313" key="8">
    <source>
        <dbReference type="EMBL" id="APC97197.1"/>
    </source>
</evidence>
<feature type="active site" description="Nucleophile" evidence="5">
    <location>
        <position position="46"/>
    </location>
</feature>
<feature type="domain" description="Pseudouridine synthase II N-terminal" evidence="6">
    <location>
        <begin position="31"/>
        <end position="180"/>
    </location>
</feature>
<proteinExistence type="inferred from homology"/>
<evidence type="ECO:0000256" key="5">
    <source>
        <dbReference type="HAMAP-Rule" id="MF_01080"/>
    </source>
</evidence>
<accession>A0A1J0KTV6</accession>
<comment type="catalytic activity">
    <reaction evidence="1 5">
        <text>uridine(55) in tRNA = pseudouridine(55) in tRNA</text>
        <dbReference type="Rhea" id="RHEA:42532"/>
        <dbReference type="Rhea" id="RHEA-COMP:10101"/>
        <dbReference type="Rhea" id="RHEA-COMP:10102"/>
        <dbReference type="ChEBI" id="CHEBI:65314"/>
        <dbReference type="ChEBI" id="CHEBI:65315"/>
        <dbReference type="EC" id="5.4.99.25"/>
    </reaction>
</comment>
<dbReference type="Proteomes" id="UP000182521">
    <property type="component" value="Chromosome"/>
</dbReference>
<dbReference type="Pfam" id="PF16198">
    <property type="entry name" value="TruB_C_2"/>
    <property type="match status" value="1"/>
</dbReference>
<dbReference type="STRING" id="1542390.KX01_1787"/>
<dbReference type="EC" id="5.4.99.25" evidence="5"/>
<name>A0A1J0KTV6_9GAMM</name>
<dbReference type="CDD" id="cd02573">
    <property type="entry name" value="PseudoU_synth_EcTruB"/>
    <property type="match status" value="1"/>
</dbReference>
<dbReference type="GO" id="GO:0003723">
    <property type="term" value="F:RNA binding"/>
    <property type="evidence" value="ECO:0007669"/>
    <property type="project" value="InterPro"/>
</dbReference>